<feature type="domain" description="DEP" evidence="6">
    <location>
        <begin position="129"/>
        <end position="210"/>
    </location>
</feature>
<dbReference type="Proteomes" id="UP000230750">
    <property type="component" value="Unassembled WGS sequence"/>
</dbReference>
<dbReference type="InterPro" id="IPR036388">
    <property type="entry name" value="WH-like_DNA-bd_sf"/>
</dbReference>
<evidence type="ECO:0000256" key="2">
    <source>
        <dbReference type="ARBA" id="ARBA00022737"/>
    </source>
</evidence>
<proteinExistence type="predicted"/>
<dbReference type="SMART" id="SM00233">
    <property type="entry name" value="PH"/>
    <property type="match status" value="2"/>
</dbReference>
<keyword evidence="3" id="KW-0007">Acetylation</keyword>
<keyword evidence="1" id="KW-0597">Phosphoprotein</keyword>
<gene>
    <name evidence="7" type="ORF">BSL78_15116</name>
</gene>
<dbReference type="GO" id="GO:0035556">
    <property type="term" value="P:intracellular signal transduction"/>
    <property type="evidence" value="ECO:0007669"/>
    <property type="project" value="InterPro"/>
</dbReference>
<feature type="region of interest" description="Disordered" evidence="4">
    <location>
        <begin position="224"/>
        <end position="256"/>
    </location>
</feature>
<dbReference type="InterPro" id="IPR011993">
    <property type="entry name" value="PH-like_dom_sf"/>
</dbReference>
<organism evidence="7 8">
    <name type="scientific">Stichopus japonicus</name>
    <name type="common">Sea cucumber</name>
    <dbReference type="NCBI Taxonomy" id="307972"/>
    <lineage>
        <taxon>Eukaryota</taxon>
        <taxon>Metazoa</taxon>
        <taxon>Echinodermata</taxon>
        <taxon>Eleutherozoa</taxon>
        <taxon>Echinozoa</taxon>
        <taxon>Holothuroidea</taxon>
        <taxon>Aspidochirotacea</taxon>
        <taxon>Aspidochirotida</taxon>
        <taxon>Stichopodidae</taxon>
        <taxon>Apostichopus</taxon>
    </lineage>
</organism>
<evidence type="ECO:0000259" key="5">
    <source>
        <dbReference type="PROSITE" id="PS50003"/>
    </source>
</evidence>
<accession>A0A2G8KJ65</accession>
<dbReference type="InterPro" id="IPR001849">
    <property type="entry name" value="PH_domain"/>
</dbReference>
<evidence type="ECO:0000256" key="1">
    <source>
        <dbReference type="ARBA" id="ARBA00022553"/>
    </source>
</evidence>
<dbReference type="PROSITE" id="PS50003">
    <property type="entry name" value="PH_DOMAIN"/>
    <property type="match status" value="2"/>
</dbReference>
<dbReference type="Pfam" id="PF00610">
    <property type="entry name" value="DEP"/>
    <property type="match status" value="1"/>
</dbReference>
<dbReference type="Gene3D" id="1.10.10.10">
    <property type="entry name" value="Winged helix-like DNA-binding domain superfamily/Winged helix DNA-binding domain"/>
    <property type="match status" value="1"/>
</dbReference>
<feature type="compositionally biased region" description="Acidic residues" evidence="4">
    <location>
        <begin position="224"/>
        <end position="236"/>
    </location>
</feature>
<evidence type="ECO:0000259" key="6">
    <source>
        <dbReference type="PROSITE" id="PS50186"/>
    </source>
</evidence>
<evidence type="ECO:0000313" key="8">
    <source>
        <dbReference type="Proteomes" id="UP000230750"/>
    </source>
</evidence>
<dbReference type="OrthoDB" id="185175at2759"/>
<comment type="caution">
    <text evidence="7">The sequence shown here is derived from an EMBL/GenBank/DDBJ whole genome shotgun (WGS) entry which is preliminary data.</text>
</comment>
<reference evidence="7 8" key="1">
    <citation type="journal article" date="2017" name="PLoS Biol.">
        <title>The sea cucumber genome provides insights into morphological evolution and visceral regeneration.</title>
        <authorList>
            <person name="Zhang X."/>
            <person name="Sun L."/>
            <person name="Yuan J."/>
            <person name="Sun Y."/>
            <person name="Gao Y."/>
            <person name="Zhang L."/>
            <person name="Li S."/>
            <person name="Dai H."/>
            <person name="Hamel J.F."/>
            <person name="Liu C."/>
            <person name="Yu Y."/>
            <person name="Liu S."/>
            <person name="Lin W."/>
            <person name="Guo K."/>
            <person name="Jin S."/>
            <person name="Xu P."/>
            <person name="Storey K.B."/>
            <person name="Huan P."/>
            <person name="Zhang T."/>
            <person name="Zhou Y."/>
            <person name="Zhang J."/>
            <person name="Lin C."/>
            <person name="Li X."/>
            <person name="Xing L."/>
            <person name="Huo D."/>
            <person name="Sun M."/>
            <person name="Wang L."/>
            <person name="Mercier A."/>
            <person name="Li F."/>
            <person name="Yang H."/>
            <person name="Xiang J."/>
        </authorList>
    </citation>
    <scope>NUCLEOTIDE SEQUENCE [LARGE SCALE GENOMIC DNA]</scope>
    <source>
        <strain evidence="7">Shaxun</strain>
        <tissue evidence="7">Muscle</tissue>
    </source>
</reference>
<evidence type="ECO:0000256" key="3">
    <source>
        <dbReference type="ARBA" id="ARBA00022990"/>
    </source>
</evidence>
<protein>
    <submittedName>
        <fullName evidence="7">Putative pleckstrin-2</fullName>
    </submittedName>
</protein>
<sequence length="360" mass="40859">MGKRVLIKEGFLVKKGHVRTNWRTRWFALYDDVLLYYKKKGDKLAAGAVPLKGCSVLSPCPMYQKKKSVFQVSSRISHELLIQAHSDTERDEWAQAIGDAIKACDRLKEQQSSHTGVDLNELITALQDQGAGIKLKEKTVNNVLYTNCFSGHDLIEWLIEWSFAETPEESISLATSLVAEAHLQPLARCKSLEECRKIFFDDDTLYKFSAYNLGDLKRTFDESSDSEFSSEEESESEEKKAQPKTTGPTARGKIVKQGHMRHTWKARLFVLWDNPPLLQYYKGSKVSGEKPLGEVPIRWCTVNTVEQTQDSEVTVKNKARVNLFSVVTQKGKMFVLQASTPEEREDWMRAIMSPADAAQE</sequence>
<dbReference type="GO" id="GO:0030036">
    <property type="term" value="P:actin cytoskeleton organization"/>
    <property type="evidence" value="ECO:0007669"/>
    <property type="project" value="TreeGrafter"/>
</dbReference>
<keyword evidence="2" id="KW-0677">Repeat</keyword>
<dbReference type="InterPro" id="IPR037370">
    <property type="entry name" value="Pleckstrin"/>
</dbReference>
<dbReference type="PROSITE" id="PS50186">
    <property type="entry name" value="DEP"/>
    <property type="match status" value="1"/>
</dbReference>
<dbReference type="InterPro" id="IPR000591">
    <property type="entry name" value="DEP_dom"/>
</dbReference>
<dbReference type="FunFam" id="2.30.29.30:FF:000286">
    <property type="entry name" value="PH-protein kinase domain containing protein"/>
    <property type="match status" value="1"/>
</dbReference>
<dbReference type="SUPFAM" id="SSF50729">
    <property type="entry name" value="PH domain-like"/>
    <property type="match status" value="2"/>
</dbReference>
<dbReference type="STRING" id="307972.A0A2G8KJ65"/>
<feature type="domain" description="PH" evidence="5">
    <location>
        <begin position="5"/>
        <end position="102"/>
    </location>
</feature>
<dbReference type="Gene3D" id="2.30.29.30">
    <property type="entry name" value="Pleckstrin-homology domain (PH domain)/Phosphotyrosine-binding domain (PTB)"/>
    <property type="match status" value="2"/>
</dbReference>
<dbReference type="SUPFAM" id="SSF46785">
    <property type="entry name" value="Winged helix' DNA-binding domain"/>
    <property type="match status" value="1"/>
</dbReference>
<dbReference type="PANTHER" id="PTHR12092:SF16">
    <property type="entry name" value="PH DOMAIN-CONTAINING PROTEIN"/>
    <property type="match status" value="1"/>
</dbReference>
<evidence type="ECO:0000313" key="7">
    <source>
        <dbReference type="EMBL" id="PIK48015.1"/>
    </source>
</evidence>
<dbReference type="GO" id="GO:0005886">
    <property type="term" value="C:plasma membrane"/>
    <property type="evidence" value="ECO:0007669"/>
    <property type="project" value="TreeGrafter"/>
</dbReference>
<dbReference type="Pfam" id="PF00169">
    <property type="entry name" value="PH"/>
    <property type="match status" value="2"/>
</dbReference>
<dbReference type="PANTHER" id="PTHR12092">
    <property type="entry name" value="PLECKSTRIN"/>
    <property type="match status" value="1"/>
</dbReference>
<dbReference type="AlphaFoldDB" id="A0A2G8KJ65"/>
<evidence type="ECO:0000256" key="4">
    <source>
        <dbReference type="SAM" id="MobiDB-lite"/>
    </source>
</evidence>
<dbReference type="CDD" id="cd04371">
    <property type="entry name" value="DEP"/>
    <property type="match status" value="1"/>
</dbReference>
<name>A0A2G8KJ65_STIJA</name>
<keyword evidence="8" id="KW-1185">Reference proteome</keyword>
<dbReference type="InterPro" id="IPR036390">
    <property type="entry name" value="WH_DNA-bd_sf"/>
</dbReference>
<dbReference type="EMBL" id="MRZV01000545">
    <property type="protein sequence ID" value="PIK48015.1"/>
    <property type="molecule type" value="Genomic_DNA"/>
</dbReference>
<feature type="domain" description="PH" evidence="5">
    <location>
        <begin position="247"/>
        <end position="356"/>
    </location>
</feature>